<organism evidence="3 4">
    <name type="scientific">Steinernema glaseri</name>
    <dbReference type="NCBI Taxonomy" id="37863"/>
    <lineage>
        <taxon>Eukaryota</taxon>
        <taxon>Metazoa</taxon>
        <taxon>Ecdysozoa</taxon>
        <taxon>Nematoda</taxon>
        <taxon>Chromadorea</taxon>
        <taxon>Rhabditida</taxon>
        <taxon>Tylenchina</taxon>
        <taxon>Panagrolaimomorpha</taxon>
        <taxon>Strongyloidoidea</taxon>
        <taxon>Steinernematidae</taxon>
        <taxon>Steinernema</taxon>
    </lineage>
</organism>
<feature type="compositionally biased region" description="Polar residues" evidence="1">
    <location>
        <begin position="191"/>
        <end position="201"/>
    </location>
</feature>
<dbReference type="Pfam" id="PF01740">
    <property type="entry name" value="STAS"/>
    <property type="match status" value="1"/>
</dbReference>
<dbReference type="InterPro" id="IPR036513">
    <property type="entry name" value="STAS_dom_sf"/>
</dbReference>
<dbReference type="SUPFAM" id="SSF52091">
    <property type="entry name" value="SpoIIaa-like"/>
    <property type="match status" value="1"/>
</dbReference>
<evidence type="ECO:0000313" key="3">
    <source>
        <dbReference type="Proteomes" id="UP000095287"/>
    </source>
</evidence>
<protein>
    <submittedName>
        <fullName evidence="4">STAS domain-containing protein</fullName>
    </submittedName>
</protein>
<accession>A0A1I8AIF2</accession>
<dbReference type="Gene3D" id="3.30.750.24">
    <property type="entry name" value="STAS domain"/>
    <property type="match status" value="1"/>
</dbReference>
<evidence type="ECO:0000259" key="2">
    <source>
        <dbReference type="PROSITE" id="PS50801"/>
    </source>
</evidence>
<dbReference type="WBParaSite" id="L893_g6107.t2">
    <property type="protein sequence ID" value="L893_g6107.t2"/>
    <property type="gene ID" value="L893_g6107"/>
</dbReference>
<proteinExistence type="predicted"/>
<keyword evidence="3" id="KW-1185">Reference proteome</keyword>
<dbReference type="PROSITE" id="PS50801">
    <property type="entry name" value="STAS"/>
    <property type="match status" value="1"/>
</dbReference>
<evidence type="ECO:0000256" key="1">
    <source>
        <dbReference type="SAM" id="MobiDB-lite"/>
    </source>
</evidence>
<feature type="domain" description="STAS" evidence="2">
    <location>
        <begin position="24"/>
        <end position="138"/>
    </location>
</feature>
<feature type="region of interest" description="Disordered" evidence="1">
    <location>
        <begin position="191"/>
        <end position="218"/>
    </location>
</feature>
<reference evidence="4" key="1">
    <citation type="submission" date="2016-11" db="UniProtKB">
        <authorList>
            <consortium name="WormBaseParasite"/>
        </authorList>
    </citation>
    <scope>IDENTIFICATION</scope>
</reference>
<name>A0A1I8AIF2_9BILA</name>
<feature type="region of interest" description="Disordered" evidence="1">
    <location>
        <begin position="36"/>
        <end position="58"/>
    </location>
</feature>
<dbReference type="InterPro" id="IPR002645">
    <property type="entry name" value="STAS_dom"/>
</dbReference>
<dbReference type="Proteomes" id="UP000095287">
    <property type="component" value="Unplaced"/>
</dbReference>
<sequence length="218" mass="23442">MSLLQASLACALALRDHTQCLCLPIRVAASVHERRKLQKSASEGHRHVESPQPYNGNRPLQGIRLENLVIDCTAISYTDVMGANALKEITQEMLDKDVTVFVAGAKVGVKEVLSGNGFFKTLSTDFFLPSITQEMLDKDVTVFVAGAKVGVKEVLSGSGFFKTLSTDFFLPSVGAVVEGIKTQKKQEVTIPNGTAIDTPSGESDDLVTTGAPKVMQRT</sequence>
<dbReference type="AlphaFoldDB" id="A0A1I8AIF2"/>
<dbReference type="CDD" id="cd07042">
    <property type="entry name" value="STAS_SulP_like_sulfate_transporter"/>
    <property type="match status" value="1"/>
</dbReference>
<evidence type="ECO:0000313" key="4">
    <source>
        <dbReference type="WBParaSite" id="L893_g6107.t2"/>
    </source>
</evidence>